<accession>A0A7W5BFP1</accession>
<dbReference type="AlphaFoldDB" id="A0A7W5BFP1"/>
<reference evidence="2 3" key="1">
    <citation type="submission" date="2020-08" db="EMBL/GenBank/DDBJ databases">
        <title>Genomic Encyclopedia of Type Strains, Phase III (KMG-III): the genomes of soil and plant-associated and newly described type strains.</title>
        <authorList>
            <person name="Whitman W."/>
        </authorList>
    </citation>
    <scope>NUCLEOTIDE SEQUENCE [LARGE SCALE GENOMIC DNA]</scope>
    <source>
        <strain evidence="2 3">CECT 8897</strain>
    </source>
</reference>
<gene>
    <name evidence="2" type="ORF">FHS03_005393</name>
</gene>
<name>A0A7W5BFP1_9BURK</name>
<protein>
    <submittedName>
        <fullName evidence="2">Cytochrome P450</fullName>
    </submittedName>
</protein>
<dbReference type="EMBL" id="JACHXD010000027">
    <property type="protein sequence ID" value="MBB3122296.1"/>
    <property type="molecule type" value="Genomic_DNA"/>
</dbReference>
<comment type="caution">
    <text evidence="2">The sequence shown here is derived from an EMBL/GenBank/DDBJ whole genome shotgun (WGS) entry which is preliminary data.</text>
</comment>
<feature type="transmembrane region" description="Helical" evidence="1">
    <location>
        <begin position="85"/>
        <end position="106"/>
    </location>
</feature>
<evidence type="ECO:0000313" key="3">
    <source>
        <dbReference type="Proteomes" id="UP000541535"/>
    </source>
</evidence>
<keyword evidence="1" id="KW-1133">Transmembrane helix</keyword>
<evidence type="ECO:0000313" key="2">
    <source>
        <dbReference type="EMBL" id="MBB3122296.1"/>
    </source>
</evidence>
<keyword evidence="1" id="KW-0812">Transmembrane</keyword>
<evidence type="ECO:0000256" key="1">
    <source>
        <dbReference type="SAM" id="Phobius"/>
    </source>
</evidence>
<keyword evidence="3" id="KW-1185">Reference proteome</keyword>
<sequence length="110" mass="12110">MVAANFDAHQYARRLIDAGFSPSQADVLAETTGEIMLEITSVATAVEKLECKMTAEFEKQRAYTDKVVAELRQAMAEQGQNMMRWILLVGAAFGLIQTGLLTAIVVKLLF</sequence>
<organism evidence="2 3">
    <name type="scientific">Pseudoduganella violacea</name>
    <dbReference type="NCBI Taxonomy" id="1715466"/>
    <lineage>
        <taxon>Bacteria</taxon>
        <taxon>Pseudomonadati</taxon>
        <taxon>Pseudomonadota</taxon>
        <taxon>Betaproteobacteria</taxon>
        <taxon>Burkholderiales</taxon>
        <taxon>Oxalobacteraceae</taxon>
        <taxon>Telluria group</taxon>
        <taxon>Pseudoduganella</taxon>
    </lineage>
</organism>
<keyword evidence="1" id="KW-0472">Membrane</keyword>
<proteinExistence type="predicted"/>
<dbReference type="Proteomes" id="UP000541535">
    <property type="component" value="Unassembled WGS sequence"/>
</dbReference>
<dbReference type="RefSeq" id="WP_183443961.1">
    <property type="nucleotide sequence ID" value="NZ_JACHXD010000027.1"/>
</dbReference>